<keyword evidence="1" id="KW-0175">Coiled coil</keyword>
<protein>
    <submittedName>
        <fullName evidence="3">Uncharacterized protein</fullName>
    </submittedName>
</protein>
<comment type="caution">
    <text evidence="3">The sequence shown here is derived from an EMBL/GenBank/DDBJ whole genome shotgun (WGS) entry which is preliminary data.</text>
</comment>
<feature type="compositionally biased region" description="Low complexity" evidence="2">
    <location>
        <begin position="129"/>
        <end position="147"/>
    </location>
</feature>
<evidence type="ECO:0000256" key="1">
    <source>
        <dbReference type="SAM" id="Coils"/>
    </source>
</evidence>
<proteinExistence type="predicted"/>
<feature type="region of interest" description="Disordered" evidence="2">
    <location>
        <begin position="117"/>
        <end position="147"/>
    </location>
</feature>
<sequence length="280" mass="31207">SKDLKDRSELLIREREDLKRQRDHWQQMVDEQKERADVFRKQQEDVETRHKEVLELHRGITEERHKLHEEKKKFLKEHRKWEKEKKKFLKNVTNVETLTQPISSKGVVLTNVSLTDSNVSPTTDSTLGTPPAATTSTTTTTTATTATTATTTTTNGIAINPSITVIPNGLLPTMPMTTSLKPLSGSRFGATMSHGSNYGPLHPVSMMGGSLRDARNMAIAGFSAMSRDAGDNGSEYAESEYADTVTSAESLNSISDDEIEVPEERKGKVQYLQLPINEYE</sequence>
<name>X6LE72_RETFI</name>
<feature type="compositionally biased region" description="Polar residues" evidence="2">
    <location>
        <begin position="117"/>
        <end position="128"/>
    </location>
</feature>
<feature type="non-terminal residue" evidence="3">
    <location>
        <position position="1"/>
    </location>
</feature>
<dbReference type="EMBL" id="ASPP01042737">
    <property type="protein sequence ID" value="ETN99843.1"/>
    <property type="molecule type" value="Genomic_DNA"/>
</dbReference>
<dbReference type="Proteomes" id="UP000023152">
    <property type="component" value="Unassembled WGS sequence"/>
</dbReference>
<organism evidence="3 4">
    <name type="scientific">Reticulomyxa filosa</name>
    <dbReference type="NCBI Taxonomy" id="46433"/>
    <lineage>
        <taxon>Eukaryota</taxon>
        <taxon>Sar</taxon>
        <taxon>Rhizaria</taxon>
        <taxon>Retaria</taxon>
        <taxon>Foraminifera</taxon>
        <taxon>Monothalamids</taxon>
        <taxon>Reticulomyxidae</taxon>
        <taxon>Reticulomyxa</taxon>
    </lineage>
</organism>
<keyword evidence="4" id="KW-1185">Reference proteome</keyword>
<evidence type="ECO:0000313" key="3">
    <source>
        <dbReference type="EMBL" id="ETN99843.1"/>
    </source>
</evidence>
<evidence type="ECO:0000256" key="2">
    <source>
        <dbReference type="SAM" id="MobiDB-lite"/>
    </source>
</evidence>
<dbReference type="AlphaFoldDB" id="X6LE72"/>
<gene>
    <name evidence="3" type="ORF">RFI_37625</name>
</gene>
<accession>X6LE72</accession>
<evidence type="ECO:0000313" key="4">
    <source>
        <dbReference type="Proteomes" id="UP000023152"/>
    </source>
</evidence>
<reference evidence="3 4" key="1">
    <citation type="journal article" date="2013" name="Curr. Biol.">
        <title>The Genome of the Foraminiferan Reticulomyxa filosa.</title>
        <authorList>
            <person name="Glockner G."/>
            <person name="Hulsmann N."/>
            <person name="Schleicher M."/>
            <person name="Noegel A.A."/>
            <person name="Eichinger L."/>
            <person name="Gallinger C."/>
            <person name="Pawlowski J."/>
            <person name="Sierra R."/>
            <person name="Euteneuer U."/>
            <person name="Pillet L."/>
            <person name="Moustafa A."/>
            <person name="Platzer M."/>
            <person name="Groth M."/>
            <person name="Szafranski K."/>
            <person name="Schliwa M."/>
        </authorList>
    </citation>
    <scope>NUCLEOTIDE SEQUENCE [LARGE SCALE GENOMIC DNA]</scope>
</reference>
<feature type="coiled-coil region" evidence="1">
    <location>
        <begin position="1"/>
        <end position="84"/>
    </location>
</feature>